<dbReference type="EMBL" id="CP017077">
    <property type="protein sequence ID" value="AOR80283.1"/>
    <property type="molecule type" value="Genomic_DNA"/>
</dbReference>
<reference evidence="2" key="1">
    <citation type="journal article" date="2017" name="J. Biotechnol.">
        <title>Complete genome sequence of Novosphingobium resinovorum SA1, a versatile xenobiotic-degrading bacterium capable of utilizing sulfanilic acid.</title>
        <authorList>
            <person name="Hegedus B."/>
            <person name="Kos P.B."/>
            <person name="Balint B."/>
            <person name="Maroti G."/>
            <person name="Gan H.M."/>
            <person name="Perei K."/>
            <person name="Rakhely G."/>
        </authorList>
    </citation>
    <scope>NUCLEOTIDE SEQUENCE [LARGE SCALE GENOMIC DNA]</scope>
    <source>
        <strain evidence="2">SA1</strain>
    </source>
</reference>
<sequence>MDVRNMGRAELAGLKDRYGATDEELRSGFLIRETVQDLMVLPDEFVTCRSGGRLMMIKWDRVETYELQD</sequence>
<evidence type="ECO:0000313" key="2">
    <source>
        <dbReference type="Proteomes" id="UP000094626"/>
    </source>
</evidence>
<geneLocation type="plasmid" evidence="1 2">
    <name>pSA2</name>
</geneLocation>
<dbReference type="Proteomes" id="UP000094626">
    <property type="component" value="Plasmid pSA2"/>
</dbReference>
<accession>A0A1D8ADT2</accession>
<name>A0A1D8ADT2_9SPHN</name>
<keyword evidence="1" id="KW-0614">Plasmid</keyword>
<gene>
    <name evidence="1" type="ORF">BES08_25595</name>
</gene>
<dbReference type="KEGG" id="nre:BES08_25595"/>
<proteinExistence type="predicted"/>
<protein>
    <submittedName>
        <fullName evidence="1">Uncharacterized protein</fullName>
    </submittedName>
</protein>
<organism evidence="1 2">
    <name type="scientific">Novosphingobium resinovorum</name>
    <dbReference type="NCBI Taxonomy" id="158500"/>
    <lineage>
        <taxon>Bacteria</taxon>
        <taxon>Pseudomonadati</taxon>
        <taxon>Pseudomonadota</taxon>
        <taxon>Alphaproteobacteria</taxon>
        <taxon>Sphingomonadales</taxon>
        <taxon>Sphingomonadaceae</taxon>
        <taxon>Novosphingobium</taxon>
    </lineage>
</organism>
<evidence type="ECO:0000313" key="1">
    <source>
        <dbReference type="EMBL" id="AOR80283.1"/>
    </source>
</evidence>
<dbReference type="AlphaFoldDB" id="A0A1D8ADT2"/>
<keyword evidence="2" id="KW-1185">Reference proteome</keyword>